<dbReference type="Proteomes" id="UP000789901">
    <property type="component" value="Unassembled WGS sequence"/>
</dbReference>
<protein>
    <submittedName>
        <fullName evidence="1">20578_t:CDS:1</fullName>
    </submittedName>
</protein>
<reference evidence="1 2" key="1">
    <citation type="submission" date="2021-06" db="EMBL/GenBank/DDBJ databases">
        <authorList>
            <person name="Kallberg Y."/>
            <person name="Tangrot J."/>
            <person name="Rosling A."/>
        </authorList>
    </citation>
    <scope>NUCLEOTIDE SEQUENCE [LARGE SCALE GENOMIC DNA]</scope>
    <source>
        <strain evidence="1 2">120-4 pot B 10/14</strain>
    </source>
</reference>
<evidence type="ECO:0000313" key="1">
    <source>
        <dbReference type="EMBL" id="CAG8806354.1"/>
    </source>
</evidence>
<feature type="non-terminal residue" evidence="1">
    <location>
        <position position="1"/>
    </location>
</feature>
<dbReference type="EMBL" id="CAJVQB010025449">
    <property type="protein sequence ID" value="CAG8806354.1"/>
    <property type="molecule type" value="Genomic_DNA"/>
</dbReference>
<proteinExistence type="predicted"/>
<name>A0ABN7VY57_GIGMA</name>
<keyword evidence="2" id="KW-1185">Reference proteome</keyword>
<comment type="caution">
    <text evidence="1">The sequence shown here is derived from an EMBL/GenBank/DDBJ whole genome shotgun (WGS) entry which is preliminary data.</text>
</comment>
<accession>A0ABN7VY57</accession>
<evidence type="ECO:0000313" key="2">
    <source>
        <dbReference type="Proteomes" id="UP000789901"/>
    </source>
</evidence>
<gene>
    <name evidence="1" type="ORF">GMARGA_LOCUS24277</name>
</gene>
<organism evidence="1 2">
    <name type="scientific">Gigaspora margarita</name>
    <dbReference type="NCBI Taxonomy" id="4874"/>
    <lineage>
        <taxon>Eukaryota</taxon>
        <taxon>Fungi</taxon>
        <taxon>Fungi incertae sedis</taxon>
        <taxon>Mucoromycota</taxon>
        <taxon>Glomeromycotina</taxon>
        <taxon>Glomeromycetes</taxon>
        <taxon>Diversisporales</taxon>
        <taxon>Gigasporaceae</taxon>
        <taxon>Gigaspora</taxon>
    </lineage>
</organism>
<sequence length="109" mass="12342">IVLSSILFLVFDNPYFKKYIKALNPSYEPPKCSDFATSILDIEAANIIIKIDMELSKAKNLTLFIANFSKVACTTKFFVEKIIEELESIRQKKFIAIVSNTKSLMIAAK</sequence>